<proteinExistence type="predicted"/>
<dbReference type="AlphaFoldDB" id="A0AAE0ZG97"/>
<keyword evidence="2" id="KW-1185">Reference proteome</keyword>
<accession>A0AAE0ZG97</accession>
<name>A0AAE0ZG97_9GAST</name>
<protein>
    <submittedName>
        <fullName evidence="1">Uncharacterized protein</fullName>
    </submittedName>
</protein>
<comment type="caution">
    <text evidence="1">The sequence shown here is derived from an EMBL/GenBank/DDBJ whole genome shotgun (WGS) entry which is preliminary data.</text>
</comment>
<gene>
    <name evidence="1" type="ORF">RRG08_061212</name>
</gene>
<sequence length="191" mass="21693">MRPSDEQGALPFVSPDQMIKKEQTLPIASQDQVMNKELRLPFMSPDQMSKKEQQKKKTERKILKRHATSVFELYDRVSNASIDNVALQEWTPYNYSGPSWVSVVHVFTIAIPTVSSGCSGQHHNDRFSAFICSYFNSSICSCSNIFLLFSAAPSPFFLLLPSLYFCHNILVAVKMLCSGQNDHHYFPDFIS</sequence>
<reference evidence="1" key="1">
    <citation type="journal article" date="2023" name="G3 (Bethesda)">
        <title>A reference genome for the long-term kleptoplast-retaining sea slug Elysia crispata morphotype clarki.</title>
        <authorList>
            <person name="Eastman K.E."/>
            <person name="Pendleton A.L."/>
            <person name="Shaikh M.A."/>
            <person name="Suttiyut T."/>
            <person name="Ogas R."/>
            <person name="Tomko P."/>
            <person name="Gavelis G."/>
            <person name="Widhalm J.R."/>
            <person name="Wisecaver J.H."/>
        </authorList>
    </citation>
    <scope>NUCLEOTIDE SEQUENCE</scope>
    <source>
        <strain evidence="1">ECLA1</strain>
    </source>
</reference>
<evidence type="ECO:0000313" key="2">
    <source>
        <dbReference type="Proteomes" id="UP001283361"/>
    </source>
</evidence>
<dbReference type="Proteomes" id="UP001283361">
    <property type="component" value="Unassembled WGS sequence"/>
</dbReference>
<organism evidence="1 2">
    <name type="scientific">Elysia crispata</name>
    <name type="common">lettuce slug</name>
    <dbReference type="NCBI Taxonomy" id="231223"/>
    <lineage>
        <taxon>Eukaryota</taxon>
        <taxon>Metazoa</taxon>
        <taxon>Spiralia</taxon>
        <taxon>Lophotrochozoa</taxon>
        <taxon>Mollusca</taxon>
        <taxon>Gastropoda</taxon>
        <taxon>Heterobranchia</taxon>
        <taxon>Euthyneura</taxon>
        <taxon>Panpulmonata</taxon>
        <taxon>Sacoglossa</taxon>
        <taxon>Placobranchoidea</taxon>
        <taxon>Plakobranchidae</taxon>
        <taxon>Elysia</taxon>
    </lineage>
</organism>
<evidence type="ECO:0000313" key="1">
    <source>
        <dbReference type="EMBL" id="KAK3768753.1"/>
    </source>
</evidence>
<dbReference type="EMBL" id="JAWDGP010004017">
    <property type="protein sequence ID" value="KAK3768753.1"/>
    <property type="molecule type" value="Genomic_DNA"/>
</dbReference>